<dbReference type="InterPro" id="IPR000415">
    <property type="entry name" value="Nitroreductase-like"/>
</dbReference>
<dbReference type="PANTHER" id="PTHR43673">
    <property type="entry name" value="NAD(P)H NITROREDUCTASE YDGI-RELATED"/>
    <property type="match status" value="1"/>
</dbReference>
<evidence type="ECO:0000313" key="5">
    <source>
        <dbReference type="Proteomes" id="UP000013085"/>
    </source>
</evidence>
<evidence type="ECO:0000256" key="1">
    <source>
        <dbReference type="ARBA" id="ARBA00007118"/>
    </source>
</evidence>
<dbReference type="PATRIC" id="fig|999408.3.peg.673"/>
<sequence>MLKDLVKQCRSYRRFYQDTAIPYNELADMVDTARLAASASNAQALKFKILCTPEECADIFPYIAWAGALKDWDGPEEGERPSAYIVIACDLAIGKNKQWDDGITAQTIMLAAAEKGYGGCMIGSCMRSEIGRLLGLDPEHYSIDLVLALGKPREKVVLVSVKEDGSTAYYRDGNQVHYVPKRSLEDILL</sequence>
<dbReference type="PANTHER" id="PTHR43673:SF10">
    <property type="entry name" value="NADH DEHYDROGENASE_NAD(P)H NITROREDUCTASE XCC3605-RELATED"/>
    <property type="match status" value="1"/>
</dbReference>
<proteinExistence type="inferred from homology"/>
<dbReference type="Gene3D" id="3.40.109.10">
    <property type="entry name" value="NADH Oxidase"/>
    <property type="match status" value="1"/>
</dbReference>
<dbReference type="GeneID" id="57962508"/>
<evidence type="ECO:0000313" key="4">
    <source>
        <dbReference type="EMBL" id="ENZ19244.1"/>
    </source>
</evidence>
<dbReference type="AlphaFoldDB" id="A0A0E2HFP3"/>
<dbReference type="InterPro" id="IPR023312">
    <property type="entry name" value="Put_nitroreductase_C_bac"/>
</dbReference>
<dbReference type="CDD" id="cd02062">
    <property type="entry name" value="Nitro_FMN_reductase"/>
    <property type="match status" value="1"/>
</dbReference>
<dbReference type="GO" id="GO:0016491">
    <property type="term" value="F:oxidoreductase activity"/>
    <property type="evidence" value="ECO:0007669"/>
    <property type="project" value="UniProtKB-KW"/>
</dbReference>
<dbReference type="Gene3D" id="2.20.180.10">
    <property type="entry name" value="putative fmn-dependent nitroreductase like domains"/>
    <property type="match status" value="1"/>
</dbReference>
<reference evidence="4 5" key="1">
    <citation type="submission" date="2013-01" db="EMBL/GenBank/DDBJ databases">
        <title>The Genome Sequence of Clostridium clostridioforme 90A8.</title>
        <authorList>
            <consortium name="The Broad Institute Genome Sequencing Platform"/>
            <person name="Earl A."/>
            <person name="Ward D."/>
            <person name="Feldgarden M."/>
            <person name="Gevers D."/>
            <person name="Courvalin P."/>
            <person name="Lambert T."/>
            <person name="Walker B."/>
            <person name="Young S.K."/>
            <person name="Zeng Q."/>
            <person name="Gargeya S."/>
            <person name="Fitzgerald M."/>
            <person name="Haas B."/>
            <person name="Abouelleil A."/>
            <person name="Alvarado L."/>
            <person name="Arachchi H.M."/>
            <person name="Berlin A.M."/>
            <person name="Chapman S.B."/>
            <person name="Dewar J."/>
            <person name="Goldberg J."/>
            <person name="Griggs A."/>
            <person name="Gujja S."/>
            <person name="Hansen M."/>
            <person name="Howarth C."/>
            <person name="Imamovic A."/>
            <person name="Larimer J."/>
            <person name="McCowan C."/>
            <person name="Murphy C."/>
            <person name="Neiman D."/>
            <person name="Pearson M."/>
            <person name="Priest M."/>
            <person name="Roberts A."/>
            <person name="Saif S."/>
            <person name="Shea T."/>
            <person name="Sisk P."/>
            <person name="Sykes S."/>
            <person name="Wortman J."/>
            <person name="Nusbaum C."/>
            <person name="Birren B."/>
        </authorList>
    </citation>
    <scope>NUCLEOTIDE SEQUENCE [LARGE SCALE GENOMIC DNA]</scope>
    <source>
        <strain evidence="4 5">90A8</strain>
    </source>
</reference>
<accession>A0A0E2HFP3</accession>
<dbReference type="Proteomes" id="UP000013085">
    <property type="component" value="Unassembled WGS sequence"/>
</dbReference>
<name>A0A0E2HFP3_9FIRM</name>
<dbReference type="RefSeq" id="WP_002586738.1">
    <property type="nucleotide sequence ID" value="NZ_KB850987.1"/>
</dbReference>
<feature type="domain" description="Nitroreductase" evidence="3">
    <location>
        <begin position="8"/>
        <end position="151"/>
    </location>
</feature>
<protein>
    <submittedName>
        <fullName evidence="4">Nitroreductase</fullName>
    </submittedName>
</protein>
<comment type="caution">
    <text evidence="4">The sequence shown here is derived from an EMBL/GenBank/DDBJ whole genome shotgun (WGS) entry which is preliminary data.</text>
</comment>
<dbReference type="InterPro" id="IPR029479">
    <property type="entry name" value="Nitroreductase"/>
</dbReference>
<dbReference type="SUPFAM" id="SSF55469">
    <property type="entry name" value="FMN-dependent nitroreductase-like"/>
    <property type="match status" value="1"/>
</dbReference>
<comment type="similarity">
    <text evidence="1">Belongs to the nitroreductase family.</text>
</comment>
<keyword evidence="2" id="KW-0560">Oxidoreductase</keyword>
<dbReference type="HOGENOM" id="CLU_070764_8_0_9"/>
<evidence type="ECO:0000259" key="3">
    <source>
        <dbReference type="Pfam" id="PF00881"/>
    </source>
</evidence>
<dbReference type="Pfam" id="PF00881">
    <property type="entry name" value="Nitroreductase"/>
    <property type="match status" value="1"/>
</dbReference>
<dbReference type="EMBL" id="AGYR01000005">
    <property type="protein sequence ID" value="ENZ19244.1"/>
    <property type="molecule type" value="Genomic_DNA"/>
</dbReference>
<gene>
    <name evidence="4" type="ORF">HMPREF1090_00628</name>
</gene>
<organism evidence="4 5">
    <name type="scientific">[Clostridium] clostridioforme 90A8</name>
    <dbReference type="NCBI Taxonomy" id="999408"/>
    <lineage>
        <taxon>Bacteria</taxon>
        <taxon>Bacillati</taxon>
        <taxon>Bacillota</taxon>
        <taxon>Clostridia</taxon>
        <taxon>Lachnospirales</taxon>
        <taxon>Lachnospiraceae</taxon>
        <taxon>Enterocloster</taxon>
    </lineage>
</organism>
<evidence type="ECO:0000256" key="2">
    <source>
        <dbReference type="ARBA" id="ARBA00023002"/>
    </source>
</evidence>